<gene>
    <name evidence="3" type="ORF">SULPSESMR1_02474</name>
</gene>
<dbReference type="Gene3D" id="3.40.1740.10">
    <property type="entry name" value="VC0467-like"/>
    <property type="match status" value="1"/>
</dbReference>
<dbReference type="PANTHER" id="PTHR30327">
    <property type="entry name" value="UNCHARACTERIZED PROTEIN YQGE"/>
    <property type="match status" value="1"/>
</dbReference>
<evidence type="ECO:0000313" key="4">
    <source>
        <dbReference type="Proteomes" id="UP000199754"/>
    </source>
</evidence>
<dbReference type="Pfam" id="PF02622">
    <property type="entry name" value="DUF179"/>
    <property type="match status" value="1"/>
</dbReference>
<dbReference type="Proteomes" id="UP000199754">
    <property type="component" value="Chromosome"/>
</dbReference>
<sequence>MTDQGMELTGKLLLAMPGMGDMRFDHSVVFLCEHSAKGAMGLIVNKPAQDLALGEVLEQLDINVMPQVRQMPVHFGGPVETARGFVLHSGDYTSQLQTLQIGDGFGMTATQDILEDIGRGAGPAQVLMMLGYAGWGPGQLEQEILANGWLTCDARSDLVFGDNTQKWQNALKSLGIDPLGLSGTAGRA</sequence>
<keyword evidence="4" id="KW-1185">Reference proteome</keyword>
<name>A0A221K2P5_9RHOB</name>
<dbReference type="HAMAP" id="MF_00758">
    <property type="entry name" value="UPF0301"/>
    <property type="match status" value="1"/>
</dbReference>
<evidence type="ECO:0000256" key="1">
    <source>
        <dbReference type="ARBA" id="ARBA00009600"/>
    </source>
</evidence>
<dbReference type="GO" id="GO:0005829">
    <property type="term" value="C:cytosol"/>
    <property type="evidence" value="ECO:0007669"/>
    <property type="project" value="TreeGrafter"/>
</dbReference>
<dbReference type="NCBIfam" id="NF001268">
    <property type="entry name" value="PRK00228.1-4"/>
    <property type="match status" value="1"/>
</dbReference>
<dbReference type="SUPFAM" id="SSF143456">
    <property type="entry name" value="VC0467-like"/>
    <property type="match status" value="1"/>
</dbReference>
<protein>
    <recommendedName>
        <fullName evidence="2">UPF0301 protein SULPSESMR1_02474</fullName>
    </recommendedName>
</protein>
<proteinExistence type="inferred from homology"/>
<evidence type="ECO:0000313" key="3">
    <source>
        <dbReference type="EMBL" id="ASM73271.1"/>
    </source>
</evidence>
<dbReference type="PANTHER" id="PTHR30327:SF1">
    <property type="entry name" value="UPF0301 PROTEIN YQGE"/>
    <property type="match status" value="1"/>
</dbReference>
<organism evidence="3 4">
    <name type="scientific">Pseudosulfitobacter pseudonitzschiae</name>
    <dbReference type="NCBI Taxonomy" id="1402135"/>
    <lineage>
        <taxon>Bacteria</taxon>
        <taxon>Pseudomonadati</taxon>
        <taxon>Pseudomonadota</taxon>
        <taxon>Alphaproteobacteria</taxon>
        <taxon>Rhodobacterales</taxon>
        <taxon>Roseobacteraceae</taxon>
        <taxon>Pseudosulfitobacter</taxon>
    </lineage>
</organism>
<comment type="similarity">
    <text evidence="1 2">Belongs to the UPF0301 (AlgH) family.</text>
</comment>
<dbReference type="KEGG" id="spse:SULPSESMR1_02474"/>
<accession>A0A221K2P5</accession>
<dbReference type="STRING" id="1402135.SAMN05444149_103396"/>
<reference evidence="3 4" key="1">
    <citation type="submission" date="2017-07" db="EMBL/GenBank/DDBJ databases">
        <title>Genome Sequence of Sulfitobacter pseudonitzschiae Strain SMR1 Isolated from a culture of the Diatom Skeletonema marinoi.</title>
        <authorList>
            <person name="Topel M."/>
            <person name="Pinder M.I.M."/>
            <person name="Johansson O.N."/>
            <person name="Kourtchenko O."/>
            <person name="Godhe A."/>
            <person name="Clarke A.K."/>
        </authorList>
    </citation>
    <scope>NUCLEOTIDE SEQUENCE [LARGE SCALE GENOMIC DNA]</scope>
    <source>
        <strain evidence="3 4">SMR1</strain>
    </source>
</reference>
<dbReference type="eggNOG" id="COG1678">
    <property type="taxonomic scope" value="Bacteria"/>
</dbReference>
<dbReference type="InterPro" id="IPR003774">
    <property type="entry name" value="AlgH-like"/>
</dbReference>
<dbReference type="EMBL" id="CP022415">
    <property type="protein sequence ID" value="ASM73271.1"/>
    <property type="molecule type" value="Genomic_DNA"/>
</dbReference>
<evidence type="ECO:0000256" key="2">
    <source>
        <dbReference type="HAMAP-Rule" id="MF_00758"/>
    </source>
</evidence>
<dbReference type="AlphaFoldDB" id="A0A221K2P5"/>